<proteinExistence type="predicted"/>
<accession>A0ABQ4E4Q4</accession>
<dbReference type="EMBL" id="BONW01000021">
    <property type="protein sequence ID" value="GIG89675.1"/>
    <property type="molecule type" value="Genomic_DNA"/>
</dbReference>
<reference evidence="2 3" key="1">
    <citation type="submission" date="2021-01" db="EMBL/GenBank/DDBJ databases">
        <title>Whole genome shotgun sequence of Plantactinospora endophytica NBRC 110450.</title>
        <authorList>
            <person name="Komaki H."/>
            <person name="Tamura T."/>
        </authorList>
    </citation>
    <scope>NUCLEOTIDE SEQUENCE [LARGE SCALE GENOMIC DNA]</scope>
    <source>
        <strain evidence="2 3">NBRC 110450</strain>
    </source>
</reference>
<organism evidence="2 3">
    <name type="scientific">Plantactinospora endophytica</name>
    <dbReference type="NCBI Taxonomy" id="673535"/>
    <lineage>
        <taxon>Bacteria</taxon>
        <taxon>Bacillati</taxon>
        <taxon>Actinomycetota</taxon>
        <taxon>Actinomycetes</taxon>
        <taxon>Micromonosporales</taxon>
        <taxon>Micromonosporaceae</taxon>
        <taxon>Plantactinospora</taxon>
    </lineage>
</organism>
<evidence type="ECO:0000313" key="3">
    <source>
        <dbReference type="Proteomes" id="UP000646749"/>
    </source>
</evidence>
<keyword evidence="3" id="KW-1185">Reference proteome</keyword>
<dbReference type="Proteomes" id="UP000646749">
    <property type="component" value="Unassembled WGS sequence"/>
</dbReference>
<evidence type="ECO:0000313" key="2">
    <source>
        <dbReference type="EMBL" id="GIG89675.1"/>
    </source>
</evidence>
<gene>
    <name evidence="2" type="ORF">Pen02_46110</name>
</gene>
<sequence>MARAYGVAILAPDIGRDVAGPKAGGVTVLAPPPTDGAQCHQEAFDTPGSSPRWAISRMHTRQRPNLR</sequence>
<protein>
    <submittedName>
        <fullName evidence="2">Uncharacterized protein</fullName>
    </submittedName>
</protein>
<feature type="compositionally biased region" description="Basic residues" evidence="1">
    <location>
        <begin position="58"/>
        <end position="67"/>
    </location>
</feature>
<evidence type="ECO:0000256" key="1">
    <source>
        <dbReference type="SAM" id="MobiDB-lite"/>
    </source>
</evidence>
<comment type="caution">
    <text evidence="2">The sequence shown here is derived from an EMBL/GenBank/DDBJ whole genome shotgun (WGS) entry which is preliminary data.</text>
</comment>
<name>A0ABQ4E4Q4_9ACTN</name>
<feature type="region of interest" description="Disordered" evidence="1">
    <location>
        <begin position="37"/>
        <end position="67"/>
    </location>
</feature>